<feature type="compositionally biased region" description="Pro residues" evidence="1">
    <location>
        <begin position="299"/>
        <end position="308"/>
    </location>
</feature>
<proteinExistence type="predicted"/>
<evidence type="ECO:0000313" key="3">
    <source>
        <dbReference type="Proteomes" id="UP000579647"/>
    </source>
</evidence>
<reference evidence="2 3" key="1">
    <citation type="submission" date="2020-08" db="EMBL/GenBank/DDBJ databases">
        <title>Sequencing the genomes of 1000 actinobacteria strains.</title>
        <authorList>
            <person name="Klenk H.-P."/>
        </authorList>
    </citation>
    <scope>NUCLEOTIDE SEQUENCE [LARGE SCALE GENOMIC DNA]</scope>
    <source>
        <strain evidence="2 3">DSM 44598</strain>
    </source>
</reference>
<feature type="region of interest" description="Disordered" evidence="1">
    <location>
        <begin position="188"/>
        <end position="239"/>
    </location>
</feature>
<keyword evidence="3" id="KW-1185">Reference proteome</keyword>
<dbReference type="AlphaFoldDB" id="A0A840WEE1"/>
<feature type="compositionally biased region" description="Low complexity" evidence="1">
    <location>
        <begin position="229"/>
        <end position="239"/>
    </location>
</feature>
<feature type="region of interest" description="Disordered" evidence="1">
    <location>
        <begin position="281"/>
        <end position="318"/>
    </location>
</feature>
<comment type="caution">
    <text evidence="2">The sequence shown here is derived from an EMBL/GenBank/DDBJ whole genome shotgun (WGS) entry which is preliminary data.</text>
</comment>
<dbReference type="Proteomes" id="UP000579647">
    <property type="component" value="Unassembled WGS sequence"/>
</dbReference>
<gene>
    <name evidence="2" type="ORF">HNR07_002518</name>
</gene>
<evidence type="ECO:0000313" key="2">
    <source>
        <dbReference type="EMBL" id="MBB5491381.1"/>
    </source>
</evidence>
<sequence>MANNTIRADQLTEGSVVTIRGKLTFARLTRRIEGKELALANARRRQAGMKYDITSPYTTATIGGGVQVIYADPNNPTLEEQYVAERCYISQKKPEDGLSYSIDSKGNNLPSIGIPGEGGFVQDFSGQELARGLDVTLVLEVYKARDQENRGLGLTHVLVNEAPRYYTPGGVDEAQLKARGITLAQPMQAVPSNEATPVGEAEPVGTEVDEASGLSFPAPQPAGQVQQTPAQSAPFAQQVAPAPVAQPQVLQQAQAQPVPVQAEETAEQKLARIEAENARLRAENEAAKDVASAIGTPDPSNPWAPQQPQPQAGIAYNG</sequence>
<evidence type="ECO:0000256" key="1">
    <source>
        <dbReference type="SAM" id="MobiDB-lite"/>
    </source>
</evidence>
<dbReference type="RefSeq" id="WP_184365081.1">
    <property type="nucleotide sequence ID" value="NZ_BAAAKM010000133.1"/>
</dbReference>
<protein>
    <submittedName>
        <fullName evidence="2">Uncharacterized protein</fullName>
    </submittedName>
</protein>
<organism evidence="2 3">
    <name type="scientific">Nocardiopsis metallicus</name>
    <dbReference type="NCBI Taxonomy" id="179819"/>
    <lineage>
        <taxon>Bacteria</taxon>
        <taxon>Bacillati</taxon>
        <taxon>Actinomycetota</taxon>
        <taxon>Actinomycetes</taxon>
        <taxon>Streptosporangiales</taxon>
        <taxon>Nocardiopsidaceae</taxon>
        <taxon>Nocardiopsis</taxon>
    </lineage>
</organism>
<dbReference type="EMBL" id="JACHDO010000001">
    <property type="protein sequence ID" value="MBB5491381.1"/>
    <property type="molecule type" value="Genomic_DNA"/>
</dbReference>
<accession>A0A840WEE1</accession>
<name>A0A840WEE1_9ACTN</name>